<evidence type="ECO:0000256" key="1">
    <source>
        <dbReference type="ARBA" id="ARBA00022559"/>
    </source>
</evidence>
<dbReference type="CDD" id="cd09823">
    <property type="entry name" value="peroxinectin_like"/>
    <property type="match status" value="1"/>
</dbReference>
<proteinExistence type="predicted"/>
<keyword evidence="1 4" id="KW-0560">Oxidoreductase</keyword>
<dbReference type="Pfam" id="PF03098">
    <property type="entry name" value="An_peroxidase"/>
    <property type="match status" value="2"/>
</dbReference>
<dbReference type="InterPro" id="IPR019791">
    <property type="entry name" value="Haem_peroxidase_animal"/>
</dbReference>
<keyword evidence="2" id="KW-0349">Heme</keyword>
<name>A0A8J5J370_HOMAM</name>
<dbReference type="GO" id="GO:0004601">
    <property type="term" value="F:peroxidase activity"/>
    <property type="evidence" value="ECO:0007669"/>
    <property type="project" value="UniProtKB-KW"/>
</dbReference>
<dbReference type="PRINTS" id="PR00457">
    <property type="entry name" value="ANPEROXIDASE"/>
</dbReference>
<sequence length="712" mass="79289">MSSITKHSRMVMLMVMVTVTLGDEVPIDPQATCEDGTPLYLRMPHHHTAQVPLDASLEIILDLPFPRHDNVWFQQRWSGGGDGGGLQVSDRSTFAPGDPYSWDRTPQEFLDVTPDIITEAFKEGVQAMSLIDELEMRLYSNNITVDKLDPSWKQDKLFHFSNELVRNLSRFGHIASLTTIKIKSNVDMVRLGSLKECEEELKHLKPSSCDIDAPYRTSDGTCNNLKNPTWGASFTPFRRLLPAVYGDGVSAMKRAVDGEELPNPRHVSNSININKNNQSACFSILHMTFGQFLDHDLTATPTSRGVGGSLIPCCLPSVLSKPELKHPECAPIFIPPDDEFYPAYGISCLNLVRSSPAHSCSFGPREQLNTATGYIDGSAVYGSTKKLAKELRVGRDGLLDTQVTKKGDFRVNEQMMLMLMTTLWARQHNNLARQLKALNPSWDDEKLYQEARRINVAMIQNVAYKEFICGVLGRRLMEGLGLMPGTGGRYSTDYDPAIPPSIANEFAAAVYRFGHSMITVHVGALVSGSVWGCITGKLFKRGNVGLDLVAINIQRGRDHGLAGYVTVRQACGLRLVKTFNDLAEDMNSDALENLKRIYKNVRDIDLFVGGLSENPLPGSQVGPTFACVLVDQFVRLKKGDRYWFENKEGPGAFTKDQLRELQQVSLARVMCDNMPDMSTMQRWPLLMEGAYNPELPCSSKCIPSFNISHWKA</sequence>
<dbReference type="Gene3D" id="1.10.640.10">
    <property type="entry name" value="Haem peroxidase domain superfamily, animal type"/>
    <property type="match status" value="2"/>
</dbReference>
<feature type="chain" id="PRO_5035171498" evidence="3">
    <location>
        <begin position="23"/>
        <end position="712"/>
    </location>
</feature>
<gene>
    <name evidence="4" type="primary">Pxt-L2</name>
    <name evidence="4" type="ORF">Hamer_G009275</name>
</gene>
<keyword evidence="1 4" id="KW-0575">Peroxidase</keyword>
<feature type="binding site" description="axial binding residue" evidence="2">
    <location>
        <position position="515"/>
    </location>
    <ligand>
        <name>heme b</name>
        <dbReference type="ChEBI" id="CHEBI:60344"/>
    </ligand>
    <ligandPart>
        <name>Fe</name>
        <dbReference type="ChEBI" id="CHEBI:18248"/>
    </ligandPart>
</feature>
<dbReference type="PROSITE" id="PS50292">
    <property type="entry name" value="PEROXIDASE_3"/>
    <property type="match status" value="1"/>
</dbReference>
<evidence type="ECO:0000256" key="3">
    <source>
        <dbReference type="SAM" id="SignalP"/>
    </source>
</evidence>
<comment type="caution">
    <text evidence="4">The sequence shown here is derived from an EMBL/GenBank/DDBJ whole genome shotgun (WGS) entry which is preliminary data.</text>
</comment>
<evidence type="ECO:0000256" key="2">
    <source>
        <dbReference type="PIRSR" id="PIRSR619791-2"/>
    </source>
</evidence>
<dbReference type="SUPFAM" id="SSF48113">
    <property type="entry name" value="Heme-dependent peroxidases"/>
    <property type="match status" value="1"/>
</dbReference>
<organism evidence="4 5">
    <name type="scientific">Homarus americanus</name>
    <name type="common">American lobster</name>
    <dbReference type="NCBI Taxonomy" id="6706"/>
    <lineage>
        <taxon>Eukaryota</taxon>
        <taxon>Metazoa</taxon>
        <taxon>Ecdysozoa</taxon>
        <taxon>Arthropoda</taxon>
        <taxon>Crustacea</taxon>
        <taxon>Multicrustacea</taxon>
        <taxon>Malacostraca</taxon>
        <taxon>Eumalacostraca</taxon>
        <taxon>Eucarida</taxon>
        <taxon>Decapoda</taxon>
        <taxon>Pleocyemata</taxon>
        <taxon>Astacidea</taxon>
        <taxon>Nephropoidea</taxon>
        <taxon>Nephropidae</taxon>
        <taxon>Homarus</taxon>
    </lineage>
</organism>
<dbReference type="GO" id="GO:0006979">
    <property type="term" value="P:response to oxidative stress"/>
    <property type="evidence" value="ECO:0007669"/>
    <property type="project" value="InterPro"/>
</dbReference>
<evidence type="ECO:0000313" key="5">
    <source>
        <dbReference type="Proteomes" id="UP000747542"/>
    </source>
</evidence>
<dbReference type="AlphaFoldDB" id="A0A8J5J370"/>
<dbReference type="InterPro" id="IPR010255">
    <property type="entry name" value="Haem_peroxidase_sf"/>
</dbReference>
<dbReference type="InterPro" id="IPR037120">
    <property type="entry name" value="Haem_peroxidase_sf_animal"/>
</dbReference>
<dbReference type="Proteomes" id="UP000747542">
    <property type="component" value="Unassembled WGS sequence"/>
</dbReference>
<keyword evidence="5" id="KW-1185">Reference proteome</keyword>
<evidence type="ECO:0000313" key="4">
    <source>
        <dbReference type="EMBL" id="KAG7153627.1"/>
    </source>
</evidence>
<feature type="signal peptide" evidence="3">
    <location>
        <begin position="1"/>
        <end position="22"/>
    </location>
</feature>
<dbReference type="GO" id="GO:0046872">
    <property type="term" value="F:metal ion binding"/>
    <property type="evidence" value="ECO:0007669"/>
    <property type="project" value="UniProtKB-KW"/>
</dbReference>
<accession>A0A8J5J370</accession>
<protein>
    <submittedName>
        <fullName evidence="4">Chorion peroxidase-like 2</fullName>
    </submittedName>
</protein>
<dbReference type="PANTHER" id="PTHR11475:SF141">
    <property type="entry name" value="CARDINAL"/>
    <property type="match status" value="1"/>
</dbReference>
<keyword evidence="2" id="KW-0408">Iron</keyword>
<keyword evidence="2" id="KW-0479">Metal-binding</keyword>
<dbReference type="EMBL" id="JAHLQT010046319">
    <property type="protein sequence ID" value="KAG7153627.1"/>
    <property type="molecule type" value="Genomic_DNA"/>
</dbReference>
<dbReference type="PANTHER" id="PTHR11475">
    <property type="entry name" value="OXIDASE/PEROXIDASE"/>
    <property type="match status" value="1"/>
</dbReference>
<keyword evidence="3" id="KW-0732">Signal</keyword>
<dbReference type="GO" id="GO:0020037">
    <property type="term" value="F:heme binding"/>
    <property type="evidence" value="ECO:0007669"/>
    <property type="project" value="InterPro"/>
</dbReference>
<reference evidence="4" key="1">
    <citation type="journal article" date="2021" name="Sci. Adv.">
        <title>The American lobster genome reveals insights on longevity, neural, and immune adaptations.</title>
        <authorList>
            <person name="Polinski J.M."/>
            <person name="Zimin A.V."/>
            <person name="Clark K.F."/>
            <person name="Kohn A.B."/>
            <person name="Sadowski N."/>
            <person name="Timp W."/>
            <person name="Ptitsyn A."/>
            <person name="Khanna P."/>
            <person name="Romanova D.Y."/>
            <person name="Williams P."/>
            <person name="Greenwood S.J."/>
            <person name="Moroz L.L."/>
            <person name="Walt D.R."/>
            <person name="Bodnar A.G."/>
        </authorList>
    </citation>
    <scope>NUCLEOTIDE SEQUENCE</scope>
    <source>
        <strain evidence="4">GMGI-L3</strain>
    </source>
</reference>